<evidence type="ECO:0000313" key="13">
    <source>
        <dbReference type="EMBL" id="RST89440.1"/>
    </source>
</evidence>
<evidence type="ECO:0000256" key="4">
    <source>
        <dbReference type="ARBA" id="ARBA00022806"/>
    </source>
</evidence>
<dbReference type="Pfam" id="PF07498">
    <property type="entry name" value="Rho_N"/>
    <property type="match status" value="1"/>
</dbReference>
<dbReference type="Proteomes" id="UP000277864">
    <property type="component" value="Unassembled WGS sequence"/>
</dbReference>
<feature type="binding site" evidence="9">
    <location>
        <position position="212"/>
    </location>
    <ligand>
        <name>ATP</name>
        <dbReference type="ChEBI" id="CHEBI:30616"/>
    </ligand>
</feature>
<protein>
    <recommendedName>
        <fullName evidence="9 10">Transcription termination factor Rho</fullName>
        <ecNumber evidence="9 10">3.6.4.-</ecNumber>
    </recommendedName>
    <alternativeName>
        <fullName evidence="9">ATP-dependent helicase Rho</fullName>
    </alternativeName>
</protein>
<dbReference type="Gene3D" id="2.40.50.140">
    <property type="entry name" value="Nucleic acid-binding proteins"/>
    <property type="match status" value="1"/>
</dbReference>
<evidence type="ECO:0000256" key="3">
    <source>
        <dbReference type="ARBA" id="ARBA00022801"/>
    </source>
</evidence>
<dbReference type="RefSeq" id="WP_125943374.1">
    <property type="nucleotide sequence ID" value="NZ_PXZH01000002.1"/>
</dbReference>
<dbReference type="GO" id="GO:0006353">
    <property type="term" value="P:DNA-templated transcription termination"/>
    <property type="evidence" value="ECO:0007669"/>
    <property type="project" value="UniProtKB-UniRule"/>
</dbReference>
<keyword evidence="7 9" id="KW-0805">Transcription regulation</keyword>
<evidence type="ECO:0000256" key="1">
    <source>
        <dbReference type="ARBA" id="ARBA00022472"/>
    </source>
</evidence>
<comment type="subunit">
    <text evidence="9">Homohexamer. The homohexamer assembles into an open ring structure.</text>
</comment>
<evidence type="ECO:0000313" key="14">
    <source>
        <dbReference type="Proteomes" id="UP000277864"/>
    </source>
</evidence>
<dbReference type="Pfam" id="PF07497">
    <property type="entry name" value="Rho_RNA_bind"/>
    <property type="match status" value="1"/>
</dbReference>
<dbReference type="SUPFAM" id="SSF50249">
    <property type="entry name" value="Nucleic acid-binding proteins"/>
    <property type="match status" value="1"/>
</dbReference>
<name>A0A3S0GDN3_9ENTE</name>
<dbReference type="SMART" id="SM00959">
    <property type="entry name" value="Rho_N"/>
    <property type="match status" value="1"/>
</dbReference>
<dbReference type="GO" id="GO:0008186">
    <property type="term" value="F:ATP-dependent activity, acting on RNA"/>
    <property type="evidence" value="ECO:0007669"/>
    <property type="project" value="UniProtKB-UniRule"/>
</dbReference>
<dbReference type="CDD" id="cd01128">
    <property type="entry name" value="rho_factor_C"/>
    <property type="match status" value="1"/>
</dbReference>
<dbReference type="EC" id="3.6.4.-" evidence="9 10"/>
<comment type="function">
    <text evidence="9">Facilitates transcription termination by a mechanism that involves Rho binding to the nascent RNA, activation of Rho's RNA-dependent ATPase activity, and release of the mRNA from the DNA template.</text>
</comment>
<dbReference type="InterPro" id="IPR011129">
    <property type="entry name" value="CSD"/>
</dbReference>
<dbReference type="InterPro" id="IPR011112">
    <property type="entry name" value="Rho-like_N"/>
</dbReference>
<dbReference type="SUPFAM" id="SSF52540">
    <property type="entry name" value="P-loop containing nucleoside triphosphate hydrolases"/>
    <property type="match status" value="1"/>
</dbReference>
<evidence type="ECO:0000256" key="6">
    <source>
        <dbReference type="ARBA" id="ARBA00022884"/>
    </source>
</evidence>
<keyword evidence="5 9" id="KW-0067">ATP-binding</keyword>
<evidence type="ECO:0000256" key="7">
    <source>
        <dbReference type="ARBA" id="ARBA00023015"/>
    </source>
</evidence>
<evidence type="ECO:0000256" key="10">
    <source>
        <dbReference type="NCBIfam" id="TIGR00767"/>
    </source>
</evidence>
<keyword evidence="3 9" id="KW-0378">Hydrolase</keyword>
<dbReference type="InterPro" id="IPR012340">
    <property type="entry name" value="NA-bd_OB-fold"/>
</dbReference>
<dbReference type="SMART" id="SM00382">
    <property type="entry name" value="AAA"/>
    <property type="match status" value="1"/>
</dbReference>
<evidence type="ECO:0000256" key="9">
    <source>
        <dbReference type="HAMAP-Rule" id="MF_01884"/>
    </source>
</evidence>
<accession>A0A3S0GDN3</accession>
<dbReference type="GO" id="GO:0004386">
    <property type="term" value="F:helicase activity"/>
    <property type="evidence" value="ECO:0007669"/>
    <property type="project" value="UniProtKB-UniRule"/>
</dbReference>
<evidence type="ECO:0000259" key="12">
    <source>
        <dbReference type="PROSITE" id="PS51856"/>
    </source>
</evidence>
<dbReference type="InterPro" id="IPR004665">
    <property type="entry name" value="Term_rho"/>
</dbReference>
<keyword evidence="1 9" id="KW-0806">Transcription termination</keyword>
<dbReference type="CDD" id="cd04459">
    <property type="entry name" value="Rho_CSD"/>
    <property type="match status" value="1"/>
</dbReference>
<keyword evidence="6 9" id="KW-0694">RNA-binding</keyword>
<dbReference type="Pfam" id="PF00006">
    <property type="entry name" value="ATP-synt_ab"/>
    <property type="match status" value="1"/>
</dbReference>
<proteinExistence type="inferred from homology"/>
<evidence type="ECO:0000256" key="5">
    <source>
        <dbReference type="ARBA" id="ARBA00022840"/>
    </source>
</evidence>
<gene>
    <name evidence="9" type="primary">rho</name>
    <name evidence="13" type="ORF">C7P63_06635</name>
</gene>
<keyword evidence="2 9" id="KW-0547">Nucleotide-binding</keyword>
<comment type="caution">
    <text evidence="9">Lacks conserved residue(s) required for the propagation of feature annotation.</text>
</comment>
<comment type="caution">
    <text evidence="13">The sequence shown here is derived from an EMBL/GenBank/DDBJ whole genome shotgun (WGS) entry which is preliminary data.</text>
</comment>
<organism evidence="13 14">
    <name type="scientific">Vagococcus humatus</name>
    <dbReference type="NCBI Taxonomy" id="1889241"/>
    <lineage>
        <taxon>Bacteria</taxon>
        <taxon>Bacillati</taxon>
        <taxon>Bacillota</taxon>
        <taxon>Bacilli</taxon>
        <taxon>Lactobacillales</taxon>
        <taxon>Enterococcaceae</taxon>
        <taxon>Vagococcus</taxon>
    </lineage>
</organism>
<sequence length="431" mass="49153">MKDYLTMSELENSTLKEIYQYAREFKIPYYSQMNKKELSLAVIRAQAEKQGFFMMEGILDIVTNEGYGFLRPINYSPSQEDIYISSSQIRRFGLRNGDKVSGKARPPKESERYYGLMHVEAVNGKNPEESKERPHFPALTALYPNRHMILETTPNRLSTRMMDLFAPVGFGQRGLIVAPPKAGKTSVIKEIANGITENYPEIELIVLLIDERPEEVTDIERSVKGDVVSSTFDMMPQNHTRVAELVLERAMRLVEDKRDVVILMDSITRLARAYNLVIPPSGRTLSGGIDPAAFYKPKRFFGAARNIEEGGSLTILATALVDTGSRMDDVIYEEFKGTGNMELHLSRDLSERRIFPAIDVKKSGTRKEELLMAPTALEEVWKLRHNMTGDALEYTEQLLKFLKRTKNNQDFFESFKDVSFNRGSYIKSSKR</sequence>
<dbReference type="NCBIfam" id="TIGR00767">
    <property type="entry name" value="rho"/>
    <property type="match status" value="1"/>
</dbReference>
<evidence type="ECO:0000256" key="8">
    <source>
        <dbReference type="ARBA" id="ARBA00023163"/>
    </source>
</evidence>
<dbReference type="HAMAP" id="MF_01884">
    <property type="entry name" value="Rho"/>
    <property type="match status" value="1"/>
</dbReference>
<dbReference type="InterPro" id="IPR000194">
    <property type="entry name" value="ATPase_F1/V1/A1_a/bsu_nucl-bd"/>
</dbReference>
<dbReference type="InterPro" id="IPR036269">
    <property type="entry name" value="Rho_N_sf"/>
</dbReference>
<dbReference type="NCBIfam" id="NF006886">
    <property type="entry name" value="PRK09376.1"/>
    <property type="match status" value="1"/>
</dbReference>
<dbReference type="EMBL" id="PXZH01000002">
    <property type="protein sequence ID" value="RST89440.1"/>
    <property type="molecule type" value="Genomic_DNA"/>
</dbReference>
<dbReference type="GO" id="GO:0016787">
    <property type="term" value="F:hydrolase activity"/>
    <property type="evidence" value="ECO:0007669"/>
    <property type="project" value="UniProtKB-KW"/>
</dbReference>
<dbReference type="AlphaFoldDB" id="A0A3S0GDN3"/>
<dbReference type="InterPro" id="IPR027417">
    <property type="entry name" value="P-loop_NTPase"/>
</dbReference>
<comment type="similarity">
    <text evidence="9 11">Belongs to the Rho family.</text>
</comment>
<reference evidence="13 14" key="1">
    <citation type="submission" date="2018-03" db="EMBL/GenBank/DDBJ databases">
        <authorList>
            <person name="Gulvik C.A."/>
        </authorList>
    </citation>
    <scope>NUCLEOTIDE SEQUENCE [LARGE SCALE GENOMIC DNA]</scope>
    <source>
        <strain evidence="13 14">JCM 31581</strain>
    </source>
</reference>
<feature type="binding site" evidence="9">
    <location>
        <begin position="181"/>
        <end position="186"/>
    </location>
    <ligand>
        <name>ATP</name>
        <dbReference type="ChEBI" id="CHEBI:30616"/>
    </ligand>
</feature>
<dbReference type="InterPro" id="IPR041703">
    <property type="entry name" value="Rho_factor_ATP-bd"/>
</dbReference>
<evidence type="ECO:0000256" key="11">
    <source>
        <dbReference type="PROSITE-ProRule" id="PRU01203"/>
    </source>
</evidence>
<dbReference type="InterPro" id="IPR003593">
    <property type="entry name" value="AAA+_ATPase"/>
</dbReference>
<feature type="binding site" evidence="9">
    <location>
        <begin position="169"/>
        <end position="174"/>
    </location>
    <ligand>
        <name>ATP</name>
        <dbReference type="ChEBI" id="CHEBI:30616"/>
    </ligand>
</feature>
<dbReference type="PANTHER" id="PTHR46425">
    <property type="entry name" value="TRANSCRIPTION TERMINATION FACTOR RHO"/>
    <property type="match status" value="1"/>
</dbReference>
<dbReference type="SMART" id="SM00357">
    <property type="entry name" value="CSP"/>
    <property type="match status" value="1"/>
</dbReference>
<feature type="domain" description="Rho RNA-BD" evidence="12">
    <location>
        <begin position="52"/>
        <end position="126"/>
    </location>
</feature>
<dbReference type="Gene3D" id="3.40.50.300">
    <property type="entry name" value="P-loop containing nucleotide triphosphate hydrolases"/>
    <property type="match status" value="1"/>
</dbReference>
<dbReference type="SUPFAM" id="SSF68912">
    <property type="entry name" value="Rho N-terminal domain-like"/>
    <property type="match status" value="1"/>
</dbReference>
<keyword evidence="8 9" id="KW-0804">Transcription</keyword>
<dbReference type="GO" id="GO:0003723">
    <property type="term" value="F:RNA binding"/>
    <property type="evidence" value="ECO:0007669"/>
    <property type="project" value="UniProtKB-UniRule"/>
</dbReference>
<dbReference type="GO" id="GO:0005524">
    <property type="term" value="F:ATP binding"/>
    <property type="evidence" value="ECO:0007669"/>
    <property type="project" value="UniProtKB-UniRule"/>
</dbReference>
<dbReference type="PROSITE" id="PS51856">
    <property type="entry name" value="RHO_RNA_BD"/>
    <property type="match status" value="1"/>
</dbReference>
<dbReference type="InterPro" id="IPR011113">
    <property type="entry name" value="Rho_RNA-bd"/>
</dbReference>
<dbReference type="OrthoDB" id="9805197at2"/>
<keyword evidence="4 9" id="KW-0347">Helicase</keyword>
<keyword evidence="14" id="KW-1185">Reference proteome</keyword>
<dbReference type="Gene3D" id="1.10.720.10">
    <property type="match status" value="1"/>
</dbReference>
<dbReference type="PANTHER" id="PTHR46425:SF1">
    <property type="entry name" value="TRANSCRIPTION TERMINATION FACTOR RHO"/>
    <property type="match status" value="1"/>
</dbReference>
<evidence type="ECO:0000256" key="2">
    <source>
        <dbReference type="ARBA" id="ARBA00022741"/>
    </source>
</evidence>